<feature type="transmembrane region" description="Helical" evidence="1">
    <location>
        <begin position="12"/>
        <end position="31"/>
    </location>
</feature>
<dbReference type="EMBL" id="CP000719">
    <property type="protein sequence ID" value="ABS45659.1"/>
    <property type="molecule type" value="Genomic_DNA"/>
</dbReference>
<evidence type="ECO:0000313" key="3">
    <source>
        <dbReference type="Proteomes" id="UP000002412"/>
    </source>
</evidence>
<dbReference type="RefSeq" id="WP_011988503.1">
    <property type="nucleotide sequence ID" value="NC_009705.1"/>
</dbReference>
<name>A0A0U1QTF0_YERP3</name>
<keyword evidence="2" id="KW-0614">Plasmid</keyword>
<evidence type="ECO:0000313" key="2">
    <source>
        <dbReference type="EMBL" id="ABS45659.1"/>
    </source>
</evidence>
<accession>A0A0U1QTF0</accession>
<feature type="transmembrane region" description="Helical" evidence="1">
    <location>
        <begin position="81"/>
        <end position="102"/>
    </location>
</feature>
<sequence length="219" mass="25349">MSDLSLYFSSDVLKLFLISSAVIILVISWLVPRENELTEHDANTLFEKMSNHPLQRKILNSKIGFLIDPRRKIKKTTGTGFFKRLGTLFIMICCGFIVAVVATKYERVRNLFEVKSNNEIVSLISSSISRKCIEDANIIKNDNKNEQLNMEHSDKDWEILLKCQIEQLDEISRKLLFQKIAFKYIACHSGQDNQPCQIELDNQLEFYRKNESLKGVVKE</sequence>
<dbReference type="HOGENOM" id="CLU_1261070_0_0_6"/>
<protein>
    <submittedName>
        <fullName evidence="2">Uncharacterized protein</fullName>
    </submittedName>
</protein>
<keyword evidence="1" id="KW-0812">Transmembrane</keyword>
<dbReference type="AlphaFoldDB" id="A0A0U1QTF0"/>
<geneLocation type="plasmid" evidence="3">
    <name>plasmid_153kb</name>
</geneLocation>
<proteinExistence type="predicted"/>
<dbReference type="Proteomes" id="UP000002412">
    <property type="component" value="Plasmid p_153kb"/>
</dbReference>
<reference evidence="2 3" key="1">
    <citation type="journal article" date="2007" name="PLoS Genet.">
        <title>The complete genome sequence of Yersinia pseudotuberculosis IP31758, the causative agent of Far East scarlet-like fever.</title>
        <authorList>
            <person name="Eppinger M."/>
            <person name="Rosovitz M.J."/>
            <person name="Fricke W.F."/>
            <person name="Rasko D.A."/>
            <person name="Kokorina G."/>
            <person name="Fayolle C."/>
            <person name="Lindler L.E."/>
            <person name="Carniel E."/>
            <person name="Ravel J."/>
        </authorList>
    </citation>
    <scope>NUCLEOTIDE SEQUENCE [LARGE SCALE GENOMIC DNA]</scope>
    <source>
        <strain evidence="2 3">IP 31758</strain>
        <plasmid evidence="3">Plasmid plasmid_153kb</plasmid>
    </source>
</reference>
<dbReference type="KEGG" id="ypi:YpsIP31758_B0056"/>
<keyword evidence="1" id="KW-1133">Transmembrane helix</keyword>
<gene>
    <name evidence="2" type="ordered locus">YpsIP31758_B0056</name>
</gene>
<organism evidence="2 3">
    <name type="scientific">Yersinia pseudotuberculosis serotype O:1b (strain IP 31758)</name>
    <dbReference type="NCBI Taxonomy" id="349747"/>
    <lineage>
        <taxon>Bacteria</taxon>
        <taxon>Pseudomonadati</taxon>
        <taxon>Pseudomonadota</taxon>
        <taxon>Gammaproteobacteria</taxon>
        <taxon>Enterobacterales</taxon>
        <taxon>Yersiniaceae</taxon>
        <taxon>Yersinia</taxon>
    </lineage>
</organism>
<evidence type="ECO:0000256" key="1">
    <source>
        <dbReference type="SAM" id="Phobius"/>
    </source>
</evidence>
<keyword evidence="1" id="KW-0472">Membrane</keyword>